<sequence>MSKSATFRLCCCLSFLLLVVVAAVVACVVLFTKTKCSDGYFQHGAVAADSERCSEIGRDILQQGGSAVDGAIAALLCTSLVNPQSMGLGGGSIFTVMDKMGKVKVITSREKVPRRIKADLLQSCPKSVKLMNGSEWIAVPGEIRGYKRAHDLYGKLPWAKLFEPAIRLARHGFPLPNYLGIFLHMLKQPIEGSHLCDVFCNKNKTVLRPGELLKFPKLADTMETIAKEGADAFYTGRIAHDLIADITDAGGSLTREDLASFQANVTDPLVMPLGDYKMFTPPPPAGGALLGFTLNIMNGFSLSRSSIEDDQKALTFHRYVEALKFASGQRPTIRDPDFNPEVMKEAEYLISDKFANHVRTMISSSMTHDPQYYNITPALDHFGTSHMSVLAEDGTAVSVTSTINHFFGSMVYSRRTGVILNNELADFCNGRGHLQPGEQPPSSMAPSILYSKSKNKLLLIGGSGGTMITTGVASALMNHLWFEKDLQQAISDPVLYVNAKSQIEVEKGFDGSVVDKLKKLGHSVGNMTYSLNVVNAISREGSCISAMSDTRKLGKAVGY</sequence>
<dbReference type="InterPro" id="IPR029055">
    <property type="entry name" value="Ntn_hydrolases_N"/>
</dbReference>
<comment type="function">
    <text evidence="4">Cleaves the gamma-glutamyl peptide bond of glutathione and glutathione conjugates.</text>
</comment>
<keyword evidence="4" id="KW-0808">Transferase</keyword>
<dbReference type="PANTHER" id="PTHR11686">
    <property type="entry name" value="GAMMA GLUTAMYL TRANSPEPTIDASE"/>
    <property type="match status" value="1"/>
</dbReference>
<dbReference type="EC" id="3.4.19.13" evidence="4"/>
<dbReference type="PRINTS" id="PR01210">
    <property type="entry name" value="GGTRANSPTASE"/>
</dbReference>
<comment type="subcellular location">
    <subcellularLocation>
        <location evidence="4">Membrane</location>
        <topology evidence="4">Single-pass type II membrane protein</topology>
    </subcellularLocation>
</comment>
<name>A0A3B3T7X8_9TELE</name>
<dbReference type="Gene3D" id="3.60.20.40">
    <property type="match status" value="1"/>
</dbReference>
<feature type="binding site" evidence="3">
    <location>
        <begin position="442"/>
        <end position="443"/>
    </location>
    <ligand>
        <name>L-glutamate</name>
        <dbReference type="ChEBI" id="CHEBI:29985"/>
    </ligand>
</feature>
<comment type="catalytic activity">
    <reaction evidence="4">
        <text>an S-substituted glutathione + H2O = an S-substituted L-cysteinylglycine + L-glutamate</text>
        <dbReference type="Rhea" id="RHEA:59468"/>
        <dbReference type="ChEBI" id="CHEBI:15377"/>
        <dbReference type="ChEBI" id="CHEBI:29985"/>
        <dbReference type="ChEBI" id="CHEBI:90779"/>
        <dbReference type="ChEBI" id="CHEBI:143103"/>
        <dbReference type="EC" id="3.4.19.13"/>
    </reaction>
</comment>
<keyword evidence="7" id="KW-1185">Reference proteome</keyword>
<organism evidence="6 7">
    <name type="scientific">Paramormyrops kingsleyae</name>
    <dbReference type="NCBI Taxonomy" id="1676925"/>
    <lineage>
        <taxon>Eukaryota</taxon>
        <taxon>Metazoa</taxon>
        <taxon>Chordata</taxon>
        <taxon>Craniata</taxon>
        <taxon>Vertebrata</taxon>
        <taxon>Euteleostomi</taxon>
        <taxon>Actinopterygii</taxon>
        <taxon>Neopterygii</taxon>
        <taxon>Teleostei</taxon>
        <taxon>Osteoglossocephala</taxon>
        <taxon>Osteoglossomorpha</taxon>
        <taxon>Osteoglossiformes</taxon>
        <taxon>Mormyridae</taxon>
        <taxon>Paramormyrops</taxon>
    </lineage>
</organism>
<feature type="binding site" evidence="3">
    <location>
        <begin position="402"/>
        <end position="404"/>
    </location>
    <ligand>
        <name>L-glutamate</name>
        <dbReference type="ChEBI" id="CHEBI:29985"/>
    </ligand>
</feature>
<dbReference type="GO" id="GO:0103068">
    <property type="term" value="F:leukotriene C4 gamma-glutamyl transferase activity"/>
    <property type="evidence" value="ECO:0007669"/>
    <property type="project" value="UniProtKB-EC"/>
</dbReference>
<dbReference type="GO" id="GO:0006751">
    <property type="term" value="P:glutathione catabolic process"/>
    <property type="evidence" value="ECO:0007669"/>
    <property type="project" value="UniProtKB-UniRule"/>
</dbReference>
<dbReference type="SUPFAM" id="SSF56235">
    <property type="entry name" value="N-terminal nucleophile aminohydrolases (Ntn hydrolases)"/>
    <property type="match status" value="1"/>
</dbReference>
<dbReference type="InterPro" id="IPR043138">
    <property type="entry name" value="GGT_lsub"/>
</dbReference>
<comment type="pathway">
    <text evidence="4">Sulfur metabolism; glutathione metabolism.</text>
</comment>
<proteinExistence type="inferred from homology"/>
<dbReference type="PANTHER" id="PTHR11686:SF19">
    <property type="entry name" value="GLUTATHIONE HYDROLASE 5 PROENZYME"/>
    <property type="match status" value="1"/>
</dbReference>
<evidence type="ECO:0000256" key="5">
    <source>
        <dbReference type="SAM" id="SignalP"/>
    </source>
</evidence>
<keyword evidence="4" id="KW-0012">Acyltransferase</keyword>
<feature type="active site" description="Nucleophile" evidence="2">
    <location>
        <position position="384"/>
    </location>
</feature>
<keyword evidence="5" id="KW-0732">Signal</keyword>
<feature type="binding site" evidence="3">
    <location>
        <position position="426"/>
    </location>
    <ligand>
        <name>L-glutamate</name>
        <dbReference type="ChEBI" id="CHEBI:29985"/>
    </ligand>
</feature>
<dbReference type="Proteomes" id="UP000261540">
    <property type="component" value="Unplaced"/>
</dbReference>
<feature type="chain" id="PRO_5017231817" description="Glutathione hydrolase" evidence="5">
    <location>
        <begin position="27"/>
        <end position="559"/>
    </location>
</feature>
<accession>A0A3B3T7X8</accession>
<reference evidence="6" key="2">
    <citation type="submission" date="2025-09" db="UniProtKB">
        <authorList>
            <consortium name="Ensembl"/>
        </authorList>
    </citation>
    <scope>IDENTIFICATION</scope>
</reference>
<evidence type="ECO:0000256" key="3">
    <source>
        <dbReference type="PIRSR" id="PIRSR600101-2"/>
    </source>
</evidence>
<evidence type="ECO:0000256" key="2">
    <source>
        <dbReference type="PIRSR" id="PIRSR600101-1"/>
    </source>
</evidence>
<dbReference type="EC" id="2.3.2.2" evidence="4"/>
<dbReference type="InterPro" id="IPR000101">
    <property type="entry name" value="GGT_peptidase"/>
</dbReference>
<feature type="binding site" evidence="3">
    <location>
        <position position="465"/>
    </location>
    <ligand>
        <name>L-glutamate</name>
        <dbReference type="ChEBI" id="CHEBI:29985"/>
    </ligand>
</feature>
<protein>
    <recommendedName>
        <fullName evidence="4">Glutathione hydrolase</fullName>
        <ecNumber evidence="4">2.3.2.2</ecNumber>
        <ecNumber evidence="4">3.4.19.13</ecNumber>
    </recommendedName>
    <alternativeName>
        <fullName evidence="4">Gamma-glutamyltransferase</fullName>
    </alternativeName>
    <alternativeName>
        <fullName evidence="4">Gamma-glutamyltranspeptidase</fullName>
    </alternativeName>
</protein>
<evidence type="ECO:0000313" key="6">
    <source>
        <dbReference type="Ensembl" id="ENSPKIP00000039312.1"/>
    </source>
</evidence>
<dbReference type="GO" id="GO:1901750">
    <property type="term" value="P:leukotriene D4 biosynthetic process"/>
    <property type="evidence" value="ECO:0007669"/>
    <property type="project" value="TreeGrafter"/>
</dbReference>
<dbReference type="STRING" id="1676925.ENSPKIP00000039312"/>
<dbReference type="GeneTree" id="ENSGT00940000155794"/>
<dbReference type="GO" id="GO:0006954">
    <property type="term" value="P:inflammatory response"/>
    <property type="evidence" value="ECO:0007669"/>
    <property type="project" value="TreeGrafter"/>
</dbReference>
<evidence type="ECO:0000256" key="1">
    <source>
        <dbReference type="ARBA" id="ARBA00009381"/>
    </source>
</evidence>
<dbReference type="GO" id="GO:0036374">
    <property type="term" value="F:glutathione hydrolase activity"/>
    <property type="evidence" value="ECO:0007669"/>
    <property type="project" value="UniProtKB-UniRule"/>
</dbReference>
<dbReference type="Gene3D" id="1.10.246.130">
    <property type="match status" value="1"/>
</dbReference>
<feature type="signal peptide" evidence="5">
    <location>
        <begin position="1"/>
        <end position="26"/>
    </location>
</feature>
<comment type="similarity">
    <text evidence="1">Belongs to the gamma-glutamyltransferase family.</text>
</comment>
<dbReference type="Pfam" id="PF01019">
    <property type="entry name" value="G_glu_transpept"/>
    <property type="match status" value="1"/>
</dbReference>
<dbReference type="UniPathway" id="UPA00204"/>
<comment type="catalytic activity">
    <reaction evidence="4">
        <text>glutathione + H2O = L-cysteinylglycine + L-glutamate</text>
        <dbReference type="Rhea" id="RHEA:28807"/>
        <dbReference type="ChEBI" id="CHEBI:15377"/>
        <dbReference type="ChEBI" id="CHEBI:29985"/>
        <dbReference type="ChEBI" id="CHEBI:57925"/>
        <dbReference type="ChEBI" id="CHEBI:61694"/>
        <dbReference type="EC" id="3.4.19.13"/>
    </reaction>
</comment>
<reference evidence="6" key="1">
    <citation type="submission" date="2025-08" db="UniProtKB">
        <authorList>
            <consortium name="Ensembl"/>
        </authorList>
    </citation>
    <scope>IDENTIFICATION</scope>
</reference>
<dbReference type="AlphaFoldDB" id="A0A3B3T7X8"/>
<dbReference type="Ensembl" id="ENSPKIT00000020314.1">
    <property type="protein sequence ID" value="ENSPKIP00000039312.1"/>
    <property type="gene ID" value="ENSPKIG00000016717.1"/>
</dbReference>
<dbReference type="GO" id="GO:0002951">
    <property type="term" value="F:leukotriene-C(4) hydrolase"/>
    <property type="evidence" value="ECO:0007669"/>
    <property type="project" value="TreeGrafter"/>
</dbReference>
<dbReference type="InterPro" id="IPR043137">
    <property type="entry name" value="GGT_ssub_C"/>
</dbReference>
<comment type="catalytic activity">
    <reaction evidence="4">
        <text>an N-terminal (5-L-glutamyl)-[peptide] + an alpha-amino acid = 5-L-glutamyl amino acid + an N-terminal L-alpha-aminoacyl-[peptide]</text>
        <dbReference type="Rhea" id="RHEA:23904"/>
        <dbReference type="Rhea" id="RHEA-COMP:9780"/>
        <dbReference type="Rhea" id="RHEA-COMP:9795"/>
        <dbReference type="ChEBI" id="CHEBI:77644"/>
        <dbReference type="ChEBI" id="CHEBI:78597"/>
        <dbReference type="ChEBI" id="CHEBI:78599"/>
        <dbReference type="ChEBI" id="CHEBI:78608"/>
        <dbReference type="EC" id="2.3.2.2"/>
    </reaction>
</comment>
<evidence type="ECO:0000256" key="4">
    <source>
        <dbReference type="RuleBase" id="RU368068"/>
    </source>
</evidence>
<evidence type="ECO:0000313" key="7">
    <source>
        <dbReference type="Proteomes" id="UP000261540"/>
    </source>
</evidence>
<dbReference type="GO" id="GO:0005886">
    <property type="term" value="C:plasma membrane"/>
    <property type="evidence" value="ECO:0007669"/>
    <property type="project" value="TreeGrafter"/>
</dbReference>
<dbReference type="FunFam" id="1.10.246.130:FF:000001">
    <property type="entry name" value="Gamma-glutamyltransferase 5 isoform 1"/>
    <property type="match status" value="1"/>
</dbReference>
<dbReference type="PROSITE" id="PS51257">
    <property type="entry name" value="PROKAR_LIPOPROTEIN"/>
    <property type="match status" value="1"/>
</dbReference>
<keyword evidence="4" id="KW-0378">Hydrolase</keyword>
<feature type="binding site" evidence="3">
    <location>
        <position position="109"/>
    </location>
    <ligand>
        <name>L-glutamate</name>
        <dbReference type="ChEBI" id="CHEBI:29985"/>
    </ligand>
</feature>